<dbReference type="InterPro" id="IPR024478">
    <property type="entry name" value="HlyB_4HB_MCP"/>
</dbReference>
<dbReference type="Proteomes" id="UP000050266">
    <property type="component" value="Unassembled WGS sequence"/>
</dbReference>
<keyword evidence="3" id="KW-0488">Methylation</keyword>
<dbReference type="Pfam" id="PF12729">
    <property type="entry name" value="4HB_MCP_1"/>
    <property type="match status" value="1"/>
</dbReference>
<evidence type="ECO:0000313" key="15">
    <source>
        <dbReference type="Proteomes" id="UP000050266"/>
    </source>
</evidence>
<dbReference type="SUPFAM" id="SSF58104">
    <property type="entry name" value="Methyl-accepting chemotaxis protein (MCP) signaling domain"/>
    <property type="match status" value="1"/>
</dbReference>
<evidence type="ECO:0000256" key="6">
    <source>
        <dbReference type="ARBA" id="ARBA00022989"/>
    </source>
</evidence>
<evidence type="ECO:0000256" key="5">
    <source>
        <dbReference type="ARBA" id="ARBA00022692"/>
    </source>
</evidence>
<keyword evidence="5 11" id="KW-0812">Transmembrane</keyword>
<dbReference type="PROSITE" id="PS50885">
    <property type="entry name" value="HAMP"/>
    <property type="match status" value="1"/>
</dbReference>
<reference evidence="14 15" key="1">
    <citation type="submission" date="2015-09" db="EMBL/GenBank/DDBJ databases">
        <title>Genome announcement of multiple Pseudomonas syringae strains.</title>
        <authorList>
            <person name="Thakur S."/>
            <person name="Wang P.W."/>
            <person name="Gong Y."/>
            <person name="Weir B.S."/>
            <person name="Guttman D.S."/>
        </authorList>
    </citation>
    <scope>NUCLEOTIDE SEQUENCE [LARGE SCALE GENOMIC DNA]</scope>
    <source>
        <strain evidence="14 15">ICMP3962</strain>
    </source>
</reference>
<evidence type="ECO:0000259" key="12">
    <source>
        <dbReference type="PROSITE" id="PS50111"/>
    </source>
</evidence>
<evidence type="ECO:0000256" key="9">
    <source>
        <dbReference type="ARBA" id="ARBA00029447"/>
    </source>
</evidence>
<dbReference type="AlphaFoldDB" id="A0A0N8TCG6"/>
<dbReference type="PRINTS" id="PR00260">
    <property type="entry name" value="CHEMTRNSDUCR"/>
</dbReference>
<comment type="similarity">
    <text evidence="9">Belongs to the methyl-accepting chemotaxis (MCP) protein family.</text>
</comment>
<dbReference type="CDD" id="cd11386">
    <property type="entry name" value="MCP_signal"/>
    <property type="match status" value="1"/>
</dbReference>
<keyword evidence="2" id="KW-1003">Cell membrane</keyword>
<dbReference type="InterPro" id="IPR004089">
    <property type="entry name" value="MCPsignal_dom"/>
</dbReference>
<dbReference type="GO" id="GO:0007165">
    <property type="term" value="P:signal transduction"/>
    <property type="evidence" value="ECO:0007669"/>
    <property type="project" value="UniProtKB-KW"/>
</dbReference>
<evidence type="ECO:0000256" key="11">
    <source>
        <dbReference type="SAM" id="Phobius"/>
    </source>
</evidence>
<evidence type="ECO:0000256" key="8">
    <source>
        <dbReference type="ARBA" id="ARBA00023224"/>
    </source>
</evidence>
<dbReference type="Gene3D" id="1.10.287.950">
    <property type="entry name" value="Methyl-accepting chemotaxis protein"/>
    <property type="match status" value="1"/>
</dbReference>
<evidence type="ECO:0000256" key="10">
    <source>
        <dbReference type="PROSITE-ProRule" id="PRU00284"/>
    </source>
</evidence>
<dbReference type="CDD" id="cd06225">
    <property type="entry name" value="HAMP"/>
    <property type="match status" value="1"/>
</dbReference>
<sequence>MVPLADNLVEPTRPYSSVGVLMNLQSLRIAPRASAAFGIITLFLLMLSAFAFEQITDLRSTQQDLETDWLPSIQTSDDIQIALLHTRLEGIRLLASTDPKVVAEITEAIRQNRDQLNRLTDYYREHLISGVAEKASFDDASALMKRYLDGLDNLVRLAQTDKEAAITFANGEQADNASSYQVKLTALRDLNSVGVKDSGQHSTAVYKHSLSTMSLIVILSLTITILLAWRLTKSLSNPIGQCLIVAEAIAKGELNGSIVVSGRDEAAGLMNALKQMQENLRQTIQGIVHSSTQLTSSATDMHSVTEKAGVTQERQNSQIDQAATAVTQMSAAVEEVARNATSTSESARQSSVAAKAGNEKVTQTLTAMQQLTAQVENTSGQVQNVATQAQDIAKVVSVIRAIAEQTNLLALNAAIEAARAGEQGRGFAVVADEVRALAHRTQESTKEIEQMIVTIQEGTEGAVHSMQQSTSQAHDTYGIAQDAGKALEEIMAAVQLIEDRNLQIATASEEQAYVAREVDRNLVSIRDLAGETEQGTRQTLHASQQMSGLAVSLERLVKQFKL</sequence>
<feature type="domain" description="Methyl-accepting transducer" evidence="12">
    <location>
        <begin position="290"/>
        <end position="526"/>
    </location>
</feature>
<keyword evidence="6 11" id="KW-1133">Transmembrane helix</keyword>
<dbReference type="InterPro" id="IPR004090">
    <property type="entry name" value="Chemotax_Me-accpt_rcpt"/>
</dbReference>
<dbReference type="PANTHER" id="PTHR32089">
    <property type="entry name" value="METHYL-ACCEPTING CHEMOTAXIS PROTEIN MCPB"/>
    <property type="match status" value="1"/>
</dbReference>
<dbReference type="SMART" id="SM00283">
    <property type="entry name" value="MA"/>
    <property type="match status" value="1"/>
</dbReference>
<keyword evidence="4" id="KW-0145">Chemotaxis</keyword>
<dbReference type="PATRIC" id="fig|251720.4.peg.1001"/>
<evidence type="ECO:0000256" key="1">
    <source>
        <dbReference type="ARBA" id="ARBA00004651"/>
    </source>
</evidence>
<dbReference type="FunFam" id="1.10.287.950:FF:000001">
    <property type="entry name" value="Methyl-accepting chemotaxis sensory transducer"/>
    <property type="match status" value="1"/>
</dbReference>
<evidence type="ECO:0000256" key="2">
    <source>
        <dbReference type="ARBA" id="ARBA00022475"/>
    </source>
</evidence>
<evidence type="ECO:0000256" key="7">
    <source>
        <dbReference type="ARBA" id="ARBA00023136"/>
    </source>
</evidence>
<organism evidence="14 15">
    <name type="scientific">Pseudomonas amygdali pv. ulmi</name>
    <dbReference type="NCBI Taxonomy" id="251720"/>
    <lineage>
        <taxon>Bacteria</taxon>
        <taxon>Pseudomonadati</taxon>
        <taxon>Pseudomonadota</taxon>
        <taxon>Gammaproteobacteria</taxon>
        <taxon>Pseudomonadales</taxon>
        <taxon>Pseudomonadaceae</taxon>
        <taxon>Pseudomonas</taxon>
        <taxon>Pseudomonas amygdali</taxon>
    </lineage>
</organism>
<dbReference type="Pfam" id="PF00015">
    <property type="entry name" value="MCPsignal"/>
    <property type="match status" value="1"/>
</dbReference>
<keyword evidence="8 10" id="KW-0807">Transducer</keyword>
<comment type="caution">
    <text evidence="14">The sequence shown here is derived from an EMBL/GenBank/DDBJ whole genome shotgun (WGS) entry which is preliminary data.</text>
</comment>
<gene>
    <name evidence="14" type="ORF">ALO41_00778</name>
</gene>
<dbReference type="GO" id="GO:0006935">
    <property type="term" value="P:chemotaxis"/>
    <property type="evidence" value="ECO:0007669"/>
    <property type="project" value="UniProtKB-KW"/>
</dbReference>
<dbReference type="Pfam" id="PF00672">
    <property type="entry name" value="HAMP"/>
    <property type="match status" value="1"/>
</dbReference>
<dbReference type="PANTHER" id="PTHR32089:SF120">
    <property type="entry name" value="METHYL-ACCEPTING CHEMOTAXIS PROTEIN TLPQ"/>
    <property type="match status" value="1"/>
</dbReference>
<dbReference type="SMART" id="SM00304">
    <property type="entry name" value="HAMP"/>
    <property type="match status" value="1"/>
</dbReference>
<dbReference type="EMBL" id="LJRQ01000262">
    <property type="protein sequence ID" value="KPZ10737.1"/>
    <property type="molecule type" value="Genomic_DNA"/>
</dbReference>
<feature type="domain" description="HAMP" evidence="13">
    <location>
        <begin position="233"/>
        <end position="285"/>
    </location>
</feature>
<comment type="subcellular location">
    <subcellularLocation>
        <location evidence="1">Cell membrane</location>
        <topology evidence="1">Multi-pass membrane protein</topology>
    </subcellularLocation>
</comment>
<evidence type="ECO:0000313" key="14">
    <source>
        <dbReference type="EMBL" id="KPZ10737.1"/>
    </source>
</evidence>
<dbReference type="Gene3D" id="6.10.340.10">
    <property type="match status" value="1"/>
</dbReference>
<dbReference type="GO" id="GO:0004888">
    <property type="term" value="F:transmembrane signaling receptor activity"/>
    <property type="evidence" value="ECO:0007669"/>
    <property type="project" value="InterPro"/>
</dbReference>
<dbReference type="PROSITE" id="PS50111">
    <property type="entry name" value="CHEMOTAXIS_TRANSDUC_2"/>
    <property type="match status" value="1"/>
</dbReference>
<feature type="transmembrane region" description="Helical" evidence="11">
    <location>
        <begin position="29"/>
        <end position="52"/>
    </location>
</feature>
<evidence type="ECO:0000256" key="4">
    <source>
        <dbReference type="ARBA" id="ARBA00022500"/>
    </source>
</evidence>
<dbReference type="InterPro" id="IPR003660">
    <property type="entry name" value="HAMP_dom"/>
</dbReference>
<protein>
    <submittedName>
        <fullName evidence="14">Methyl-accepting chemotaxis protein</fullName>
    </submittedName>
</protein>
<name>A0A0N8TCG6_PSEA0</name>
<dbReference type="GO" id="GO:0005886">
    <property type="term" value="C:plasma membrane"/>
    <property type="evidence" value="ECO:0007669"/>
    <property type="project" value="UniProtKB-SubCell"/>
</dbReference>
<evidence type="ECO:0000256" key="3">
    <source>
        <dbReference type="ARBA" id="ARBA00022481"/>
    </source>
</evidence>
<feature type="transmembrane region" description="Helical" evidence="11">
    <location>
        <begin position="210"/>
        <end position="229"/>
    </location>
</feature>
<proteinExistence type="inferred from homology"/>
<evidence type="ECO:0000259" key="13">
    <source>
        <dbReference type="PROSITE" id="PS50885"/>
    </source>
</evidence>
<keyword evidence="7 11" id="KW-0472">Membrane</keyword>
<accession>A0A0N8TCG6</accession>